<evidence type="ECO:0000313" key="2">
    <source>
        <dbReference type="Proteomes" id="UP000515626"/>
    </source>
</evidence>
<reference evidence="1 2" key="1">
    <citation type="submission" date="2020-06" db="EMBL/GenBank/DDBJ databases">
        <title>Complete genome sequences of eight phages infecting swine Enterotoxigenic Escherichia coli.</title>
        <authorList>
            <person name="Ferreira A."/>
            <person name="Oliveira H."/>
            <person name="Silva D."/>
            <person name="Almeida C."/>
            <person name="Burgan J."/>
            <person name="Azered J."/>
            <person name="Oliveira A."/>
        </authorList>
    </citation>
    <scope>NUCLEOTIDE SEQUENCE [LARGE SCALE GENOMIC DNA]</scope>
</reference>
<dbReference type="Proteomes" id="UP000515626">
    <property type="component" value="Segment"/>
</dbReference>
<gene>
    <name evidence="1" type="ORF">FP_0046</name>
</gene>
<protein>
    <recommendedName>
        <fullName evidence="3">Tail fiber protein</fullName>
    </recommendedName>
</protein>
<evidence type="ECO:0000313" key="1">
    <source>
        <dbReference type="EMBL" id="QLF80548.1"/>
    </source>
</evidence>
<keyword evidence="2" id="KW-1185">Reference proteome</keyword>
<proteinExistence type="predicted"/>
<accession>A0A7D5G026</accession>
<sequence length="838" mass="89730">MAIYDLGTASLAATGEVTGVGTTWKAPLTLIRVGATIIFKTNPLKIYTISEIISDTQINVYNPNSETVPAGTGYAILAHDGITVQGLAQDVAETLRYYQSKETSIEGLLQFIGQDTFDWPRFEKLANQSTTGAAEALASQVAAAESASTAVGASNNAQNSYKRTVAAINAAGNTAAVAYFAEHGIGSTTTPLLGSLDWQTMQFYSGGSYQCRIDNMVNIPADLSSMFPATNTTICIDVLATRGINGSNVVRVSPSTASNAVFRVAEITFTGATGSRSFYVRELLSVPGGDAAAGGSSAIRVRGLLDVYSKNETFQKSLNLSDVANKSLARTNLDVYSKQDVDAAINKINGYFSSGDFTQGKKLTSNYQSFNYNGNQYSYDGQITEGSVLPSSPELDEKWKLRPISSKIESYGGGVHVADNKDAIIKAIYAGVKVLEFPAGVIRTSEIELNQVASGVKFLGKGGNQAYLGSTIIKPATPNQRSIFTSNKGLSGVDAVKFEGISFDGEWSCQHAILHESGGGWEYRDLSGNRFNTWFIYSGQGLSRFERIYCNATDISDPAKFASGGGIRVYSDSVIDTVEIYGGSVPLRLSAGGNRVNNLFCNGGMDVGAIAIEPQDDETNHINTAMSNIYIGETTNTSNSSVPILLISGNDTRRVSGVQISNAHFVHSMTTIESNMVCIKAVNADRIVCSSFDALGKGSYSTPTSRTDVFLDAYNCNSIAFSSGVINGINGHAFRLRNSSGSVDCCTIDEWGVNPRTDELSAIRLIGSSTRFLIGSSVRFNSSLSSTYAIMTENEYLFDAPFLSLSYSSPNIILPENKNYSYSYKRPGGKITFVNSYV</sequence>
<evidence type="ECO:0008006" key="3">
    <source>
        <dbReference type="Google" id="ProtNLM"/>
    </source>
</evidence>
<organism evidence="1 2">
    <name type="scientific">Escherichia phage vB_EcoS_FP</name>
    <dbReference type="NCBI Taxonomy" id="2750857"/>
    <lineage>
        <taxon>Viruses</taxon>
        <taxon>Duplodnaviria</taxon>
        <taxon>Heunggongvirae</taxon>
        <taxon>Uroviricota</taxon>
        <taxon>Caudoviricetes</taxon>
        <taxon>Drexlerviridae</taxon>
        <taxon>Braunvirinae</taxon>
        <taxon>Veterinaerplatzvirus</taxon>
        <taxon>Veterinaerplatzvirus FP</taxon>
    </lineage>
</organism>
<name>A0A7D5G026_9CAUD</name>
<dbReference type="EMBL" id="MT682706">
    <property type="protein sequence ID" value="QLF80548.1"/>
    <property type="molecule type" value="Genomic_DNA"/>
</dbReference>